<dbReference type="Gene3D" id="3.50.50.60">
    <property type="entry name" value="FAD/NAD(P)-binding domain"/>
    <property type="match status" value="1"/>
</dbReference>
<evidence type="ECO:0000256" key="2">
    <source>
        <dbReference type="ARBA" id="ARBA00022630"/>
    </source>
</evidence>
<protein>
    <submittedName>
        <fullName evidence="6">Sarcosine oxidase</fullName>
    </submittedName>
</protein>
<dbReference type="Proteomes" id="UP000198741">
    <property type="component" value="Chromosome I"/>
</dbReference>
<accession>A0A1H0NJD7</accession>
<comment type="cofactor">
    <cofactor evidence="1">
        <name>FAD</name>
        <dbReference type="ChEBI" id="CHEBI:57692"/>
    </cofactor>
</comment>
<dbReference type="SUPFAM" id="SSF51905">
    <property type="entry name" value="FAD/NAD(P)-binding domain"/>
    <property type="match status" value="1"/>
</dbReference>
<dbReference type="GO" id="GO:0050660">
    <property type="term" value="F:flavin adenine dinucleotide binding"/>
    <property type="evidence" value="ECO:0007669"/>
    <property type="project" value="InterPro"/>
</dbReference>
<organism evidence="6 7">
    <name type="scientific">Nakamurella panacisegetis</name>
    <dbReference type="NCBI Taxonomy" id="1090615"/>
    <lineage>
        <taxon>Bacteria</taxon>
        <taxon>Bacillati</taxon>
        <taxon>Actinomycetota</taxon>
        <taxon>Actinomycetes</taxon>
        <taxon>Nakamurellales</taxon>
        <taxon>Nakamurellaceae</taxon>
        <taxon>Nakamurella</taxon>
    </lineage>
</organism>
<dbReference type="Gene3D" id="3.30.9.10">
    <property type="entry name" value="D-Amino Acid Oxidase, subunit A, domain 2"/>
    <property type="match status" value="1"/>
</dbReference>
<dbReference type="OrthoDB" id="9806452at2"/>
<dbReference type="InterPro" id="IPR045170">
    <property type="entry name" value="MTOX"/>
</dbReference>
<gene>
    <name evidence="6" type="ORF">SAMN04515671_2384</name>
</gene>
<evidence type="ECO:0000256" key="3">
    <source>
        <dbReference type="ARBA" id="ARBA00022827"/>
    </source>
</evidence>
<reference evidence="6 7" key="1">
    <citation type="submission" date="2016-10" db="EMBL/GenBank/DDBJ databases">
        <authorList>
            <person name="de Groot N.N."/>
        </authorList>
    </citation>
    <scope>NUCLEOTIDE SEQUENCE [LARGE SCALE GENOMIC DNA]</scope>
    <source>
        <strain evidence="7">P4-7,KCTC 19426,CECT 7604</strain>
    </source>
</reference>
<dbReference type="InterPro" id="IPR036188">
    <property type="entry name" value="FAD/NAD-bd_sf"/>
</dbReference>
<dbReference type="PANTHER" id="PTHR10961">
    <property type="entry name" value="PEROXISOMAL SARCOSINE OXIDASE"/>
    <property type="match status" value="1"/>
</dbReference>
<proteinExistence type="predicted"/>
<evidence type="ECO:0000256" key="4">
    <source>
        <dbReference type="ARBA" id="ARBA00023002"/>
    </source>
</evidence>
<feature type="domain" description="FAD dependent oxidoreductase" evidence="5">
    <location>
        <begin position="10"/>
        <end position="349"/>
    </location>
</feature>
<dbReference type="AlphaFoldDB" id="A0A1H0NJD7"/>
<keyword evidence="7" id="KW-1185">Reference proteome</keyword>
<keyword evidence="4" id="KW-0560">Oxidoreductase</keyword>
<dbReference type="GO" id="GO:0008115">
    <property type="term" value="F:sarcosine oxidase activity"/>
    <property type="evidence" value="ECO:0007669"/>
    <property type="project" value="TreeGrafter"/>
</dbReference>
<keyword evidence="2" id="KW-0285">Flavoprotein</keyword>
<name>A0A1H0NJD7_9ACTN</name>
<sequence>MATRSTRQHIVVVGGGAMGSAAAWRLAVDGYRVTLLEQFEPGHVRGASHGSSRIFRHAYADRRYVELAARAAALWAELEEADGTRLLSWTGAVDHGDPAAVQGLAKVLGDAGLAYQILSPQAAAQHWPGLRFDTVVLHHAAAGRVDADRAVAVLQRRAAAAGAHVIHRSTARRLTVGRLGAEVVLDSATIKADQVVVAAGAWTSDLLGELIALPPLRTTREQPAHFPPIDPNLVWPSFIHHPGSDLRAEGIYGLGSADGIKIGEHGTGPVVHPDTRTFDPDPIVTDRLIGYAAEWLPGVNPTLPAPVTCLYTTTPDGNFIVDRVGPITVAAGFSGHGFKFTPAIGDLISGLVSGNIRTPDLFSLNRFSGDKPVPARSA</sequence>
<dbReference type="STRING" id="1090615.SAMN04515671_2384"/>
<evidence type="ECO:0000313" key="6">
    <source>
        <dbReference type="EMBL" id="SDO92804.1"/>
    </source>
</evidence>
<evidence type="ECO:0000259" key="5">
    <source>
        <dbReference type="Pfam" id="PF01266"/>
    </source>
</evidence>
<dbReference type="InterPro" id="IPR006076">
    <property type="entry name" value="FAD-dep_OxRdtase"/>
</dbReference>
<keyword evidence="3" id="KW-0274">FAD</keyword>
<dbReference type="RefSeq" id="WP_090476128.1">
    <property type="nucleotide sequence ID" value="NZ_LT629710.1"/>
</dbReference>
<dbReference type="EMBL" id="LT629710">
    <property type="protein sequence ID" value="SDO92804.1"/>
    <property type="molecule type" value="Genomic_DNA"/>
</dbReference>
<evidence type="ECO:0000256" key="1">
    <source>
        <dbReference type="ARBA" id="ARBA00001974"/>
    </source>
</evidence>
<dbReference type="SUPFAM" id="SSF54373">
    <property type="entry name" value="FAD-linked reductases, C-terminal domain"/>
    <property type="match status" value="1"/>
</dbReference>
<evidence type="ECO:0000313" key="7">
    <source>
        <dbReference type="Proteomes" id="UP000198741"/>
    </source>
</evidence>
<dbReference type="PANTHER" id="PTHR10961:SF7">
    <property type="entry name" value="FAD DEPENDENT OXIDOREDUCTASE DOMAIN-CONTAINING PROTEIN"/>
    <property type="match status" value="1"/>
</dbReference>
<dbReference type="Pfam" id="PF01266">
    <property type="entry name" value="DAO"/>
    <property type="match status" value="1"/>
</dbReference>